<reference evidence="1" key="2">
    <citation type="submission" date="2022-01" db="EMBL/GenBank/DDBJ databases">
        <authorList>
            <person name="Yamashiro T."/>
            <person name="Shiraishi A."/>
            <person name="Satake H."/>
            <person name="Nakayama K."/>
        </authorList>
    </citation>
    <scope>NUCLEOTIDE SEQUENCE</scope>
</reference>
<evidence type="ECO:0000313" key="2">
    <source>
        <dbReference type="Proteomes" id="UP001151760"/>
    </source>
</evidence>
<gene>
    <name evidence="1" type="ORF">Tco_0840676</name>
</gene>
<dbReference type="Proteomes" id="UP001151760">
    <property type="component" value="Unassembled WGS sequence"/>
</dbReference>
<sequence length="184" mass="20909">MFQKWQQTTGIYYIRYEEIDTHDCSLLNSNKLKMYRFKTDNGNENKEKKLVLPRFAPIMEKKHAINRLEGHPFVMRGFLEILKELGRSLGSSSRMISINNTSPSSYLEQINFALEDRGTNPSDSSIKFSFCTCSVAMEANGSGCRCGLELMFPRLPSSSCPTSDLLTWDSLGCLGWIVMVLIEL</sequence>
<dbReference type="EMBL" id="BQNB010012649">
    <property type="protein sequence ID" value="GJT06214.1"/>
    <property type="molecule type" value="Genomic_DNA"/>
</dbReference>
<proteinExistence type="predicted"/>
<reference evidence="1" key="1">
    <citation type="journal article" date="2022" name="Int. J. Mol. Sci.">
        <title>Draft Genome of Tanacetum Coccineum: Genomic Comparison of Closely Related Tanacetum-Family Plants.</title>
        <authorList>
            <person name="Yamashiro T."/>
            <person name="Shiraishi A."/>
            <person name="Nakayama K."/>
            <person name="Satake H."/>
        </authorList>
    </citation>
    <scope>NUCLEOTIDE SEQUENCE</scope>
</reference>
<keyword evidence="2" id="KW-1185">Reference proteome</keyword>
<comment type="caution">
    <text evidence="1">The sequence shown here is derived from an EMBL/GenBank/DDBJ whole genome shotgun (WGS) entry which is preliminary data.</text>
</comment>
<organism evidence="1 2">
    <name type="scientific">Tanacetum coccineum</name>
    <dbReference type="NCBI Taxonomy" id="301880"/>
    <lineage>
        <taxon>Eukaryota</taxon>
        <taxon>Viridiplantae</taxon>
        <taxon>Streptophyta</taxon>
        <taxon>Embryophyta</taxon>
        <taxon>Tracheophyta</taxon>
        <taxon>Spermatophyta</taxon>
        <taxon>Magnoliopsida</taxon>
        <taxon>eudicotyledons</taxon>
        <taxon>Gunneridae</taxon>
        <taxon>Pentapetalae</taxon>
        <taxon>asterids</taxon>
        <taxon>campanulids</taxon>
        <taxon>Asterales</taxon>
        <taxon>Asteraceae</taxon>
        <taxon>Asteroideae</taxon>
        <taxon>Anthemideae</taxon>
        <taxon>Anthemidinae</taxon>
        <taxon>Tanacetum</taxon>
    </lineage>
</organism>
<evidence type="ECO:0000313" key="1">
    <source>
        <dbReference type="EMBL" id="GJT06214.1"/>
    </source>
</evidence>
<name>A0ABQ5AW40_9ASTR</name>
<accession>A0ABQ5AW40</accession>
<protein>
    <submittedName>
        <fullName evidence="1">Uncharacterized protein</fullName>
    </submittedName>
</protein>